<dbReference type="EMBL" id="JBHPBY010000170">
    <property type="protein sequence ID" value="MFC1851252.1"/>
    <property type="molecule type" value="Genomic_DNA"/>
</dbReference>
<dbReference type="Proteomes" id="UP001594351">
    <property type="component" value="Unassembled WGS sequence"/>
</dbReference>
<evidence type="ECO:0000313" key="2">
    <source>
        <dbReference type="Proteomes" id="UP001594351"/>
    </source>
</evidence>
<sequence>MDEKTITEIISGYPYPIAILYGIIAGMDLREEPRKALEYLLQTGEAIARFLGMIALADLLLLKEQHDIDLPASITAEFKKRFRRPSFGIWLGFARDGFTYLKEQGADMVIPDVKELFYCIGISKFYEKKRVTADFAKGINLSSVQSDFKETDAVILQYDATRYLNLFPLYIYDEDSGDAAEVFFYNGYDKKRLEYIGIDPGGKFFVEDQEPEIDRDLDEEFELLLGGGSKKQDMGNVRYSRELHSEFSHIEFLFG</sequence>
<evidence type="ECO:0000313" key="1">
    <source>
        <dbReference type="EMBL" id="MFC1851252.1"/>
    </source>
</evidence>
<organism evidence="1 2">
    <name type="scientific">candidate division CSSED10-310 bacterium</name>
    <dbReference type="NCBI Taxonomy" id="2855610"/>
    <lineage>
        <taxon>Bacteria</taxon>
        <taxon>Bacteria division CSSED10-310</taxon>
    </lineage>
</organism>
<name>A0ABV6YYI7_UNCC1</name>
<gene>
    <name evidence="1" type="ORF">ACFL27_13735</name>
</gene>
<reference evidence="1 2" key="1">
    <citation type="submission" date="2024-09" db="EMBL/GenBank/DDBJ databases">
        <title>Laminarin stimulates single cell rates of sulfate reduction while oxygen inhibits transcriptomic activity in coastal marine sediment.</title>
        <authorList>
            <person name="Lindsay M."/>
            <person name="Orcutt B."/>
            <person name="Emerson D."/>
            <person name="Stepanauskas R."/>
            <person name="D'Angelo T."/>
        </authorList>
    </citation>
    <scope>NUCLEOTIDE SEQUENCE [LARGE SCALE GENOMIC DNA]</scope>
    <source>
        <strain evidence="1">SAG AM-311-K15</strain>
    </source>
</reference>
<proteinExistence type="predicted"/>
<protein>
    <submittedName>
        <fullName evidence="1">Uncharacterized protein</fullName>
    </submittedName>
</protein>
<keyword evidence="2" id="KW-1185">Reference proteome</keyword>
<accession>A0ABV6YYI7</accession>
<comment type="caution">
    <text evidence="1">The sequence shown here is derived from an EMBL/GenBank/DDBJ whole genome shotgun (WGS) entry which is preliminary data.</text>
</comment>